<feature type="binding site" evidence="7 8">
    <location>
        <position position="102"/>
    </location>
    <ligand>
        <name>S-adenosyl-L-methionine</name>
        <dbReference type="ChEBI" id="CHEBI:59789"/>
    </ligand>
</feature>
<keyword evidence="1 7" id="KW-0963">Cytoplasm</keyword>
<feature type="binding site" evidence="7 8">
    <location>
        <position position="30"/>
    </location>
    <ligand>
        <name>S-adenosyl-L-methionine</name>
        <dbReference type="ChEBI" id="CHEBI:59789"/>
    </ligand>
</feature>
<evidence type="ECO:0000256" key="6">
    <source>
        <dbReference type="ARBA" id="ARBA00022884"/>
    </source>
</evidence>
<accession>A0ABS4KA70</accession>
<evidence type="ECO:0000259" key="9">
    <source>
        <dbReference type="SMART" id="SM00650"/>
    </source>
</evidence>
<evidence type="ECO:0000256" key="4">
    <source>
        <dbReference type="ARBA" id="ARBA00022679"/>
    </source>
</evidence>
<comment type="caution">
    <text evidence="10">The sequence shown here is derived from an EMBL/GenBank/DDBJ whole genome shotgun (WGS) entry which is preliminary data.</text>
</comment>
<dbReference type="PROSITE" id="PS51689">
    <property type="entry name" value="SAM_RNA_A_N6_MT"/>
    <property type="match status" value="1"/>
</dbReference>
<organism evidence="10 11">
    <name type="scientific">Peptoniphilus stercorisuis</name>
    <dbReference type="NCBI Taxonomy" id="1436965"/>
    <lineage>
        <taxon>Bacteria</taxon>
        <taxon>Bacillati</taxon>
        <taxon>Bacillota</taxon>
        <taxon>Tissierellia</taxon>
        <taxon>Tissierellales</taxon>
        <taxon>Peptoniphilaceae</taxon>
        <taxon>Peptoniphilus</taxon>
    </lineage>
</organism>
<name>A0ABS4KA70_9FIRM</name>
<keyword evidence="2 7" id="KW-0698">rRNA processing</keyword>
<feature type="binding site" evidence="7 8">
    <location>
        <position position="28"/>
    </location>
    <ligand>
        <name>S-adenosyl-L-methionine</name>
        <dbReference type="ChEBI" id="CHEBI:59789"/>
    </ligand>
</feature>
<comment type="catalytic activity">
    <reaction evidence="7">
        <text>adenosine(1518)/adenosine(1519) in 16S rRNA + 4 S-adenosyl-L-methionine = N(6)-dimethyladenosine(1518)/N(6)-dimethyladenosine(1519) in 16S rRNA + 4 S-adenosyl-L-homocysteine + 4 H(+)</text>
        <dbReference type="Rhea" id="RHEA:19609"/>
        <dbReference type="Rhea" id="RHEA-COMP:10232"/>
        <dbReference type="Rhea" id="RHEA-COMP:10233"/>
        <dbReference type="ChEBI" id="CHEBI:15378"/>
        <dbReference type="ChEBI" id="CHEBI:57856"/>
        <dbReference type="ChEBI" id="CHEBI:59789"/>
        <dbReference type="ChEBI" id="CHEBI:74411"/>
        <dbReference type="ChEBI" id="CHEBI:74493"/>
        <dbReference type="EC" id="2.1.1.182"/>
    </reaction>
</comment>
<dbReference type="Gene3D" id="3.40.50.150">
    <property type="entry name" value="Vaccinia Virus protein VP39"/>
    <property type="match status" value="1"/>
</dbReference>
<feature type="binding site" evidence="7 8">
    <location>
        <position position="55"/>
    </location>
    <ligand>
        <name>S-adenosyl-L-methionine</name>
        <dbReference type="ChEBI" id="CHEBI:59789"/>
    </ligand>
</feature>
<dbReference type="SMART" id="SM00650">
    <property type="entry name" value="rADc"/>
    <property type="match status" value="1"/>
</dbReference>
<keyword evidence="5 7" id="KW-0949">S-adenosyl-L-methionine</keyword>
<dbReference type="NCBIfam" id="TIGR00755">
    <property type="entry name" value="ksgA"/>
    <property type="match status" value="1"/>
</dbReference>
<keyword evidence="11" id="KW-1185">Reference proteome</keyword>
<feature type="domain" description="Ribosomal RNA adenine methylase transferase N-terminal" evidence="9">
    <location>
        <begin position="35"/>
        <end position="211"/>
    </location>
</feature>
<dbReference type="Pfam" id="PF00398">
    <property type="entry name" value="RrnaAD"/>
    <property type="match status" value="1"/>
</dbReference>
<evidence type="ECO:0000313" key="10">
    <source>
        <dbReference type="EMBL" id="MBP2024647.1"/>
    </source>
</evidence>
<dbReference type="SUPFAM" id="SSF53335">
    <property type="entry name" value="S-adenosyl-L-methionine-dependent methyltransferases"/>
    <property type="match status" value="1"/>
</dbReference>
<dbReference type="PANTHER" id="PTHR11727:SF7">
    <property type="entry name" value="DIMETHYLADENOSINE TRANSFERASE-RELATED"/>
    <property type="match status" value="1"/>
</dbReference>
<evidence type="ECO:0000256" key="7">
    <source>
        <dbReference type="HAMAP-Rule" id="MF_00607"/>
    </source>
</evidence>
<proteinExistence type="inferred from homology"/>
<evidence type="ECO:0000256" key="1">
    <source>
        <dbReference type="ARBA" id="ARBA00022490"/>
    </source>
</evidence>
<dbReference type="RefSeq" id="WP_210059949.1">
    <property type="nucleotide sequence ID" value="NZ_JAGGLJ010000001.1"/>
</dbReference>
<evidence type="ECO:0000313" key="11">
    <source>
        <dbReference type="Proteomes" id="UP001519306"/>
    </source>
</evidence>
<comment type="function">
    <text evidence="7">Specifically dimethylates two adjacent adenosines (A1518 and A1519) in the loop of a conserved hairpin near the 3'-end of 16S rRNA in the 30S particle. May play a critical role in biogenesis of 30S subunits.</text>
</comment>
<dbReference type="InterPro" id="IPR020598">
    <property type="entry name" value="rRNA_Ade_methylase_Trfase_N"/>
</dbReference>
<feature type="binding site" evidence="7 8">
    <location>
        <position position="76"/>
    </location>
    <ligand>
        <name>S-adenosyl-L-methionine</name>
        <dbReference type="ChEBI" id="CHEBI:59789"/>
    </ligand>
</feature>
<dbReference type="PANTHER" id="PTHR11727">
    <property type="entry name" value="DIMETHYLADENOSINE TRANSFERASE"/>
    <property type="match status" value="1"/>
</dbReference>
<evidence type="ECO:0000256" key="5">
    <source>
        <dbReference type="ARBA" id="ARBA00022691"/>
    </source>
</evidence>
<keyword evidence="4 7" id="KW-0808">Transferase</keyword>
<evidence type="ECO:0000256" key="3">
    <source>
        <dbReference type="ARBA" id="ARBA00022603"/>
    </source>
</evidence>
<comment type="similarity">
    <text evidence="7">Belongs to the class I-like SAM-binding methyltransferase superfamily. rRNA adenine N(6)-methyltransferase family. RsmA subfamily.</text>
</comment>
<evidence type="ECO:0000256" key="8">
    <source>
        <dbReference type="PROSITE-ProRule" id="PRU01026"/>
    </source>
</evidence>
<keyword evidence="6 7" id="KW-0694">RNA-binding</keyword>
<sequence>MERLFKPSRVSEILRKYGFRFSKALGQNFLIDGNIVSKIVDAAEITKDDYVLEIGPGIGTLTEELSLRAKKVLSIEIDNRLKPLLQETIIDNYDNVVIHFEDVLKSDLKSLIKENFGDNKFKVVANLPYYVTTPIITRLIEDDLNLESITVMIQKEVANRFAAKPSTKAYGSLSVFIQFYSDVVYDFTVPSTVFMPKPNVDSAVVTLKIKDELPDINREKFFKVVRAGFSKRRKTIINALSTYGFDTTKDEIKEALLVSNIDEKRRAETLTSEEFIVLSINFPEI</sequence>
<gene>
    <name evidence="7" type="primary">rsmA</name>
    <name evidence="7" type="synonym">ksgA</name>
    <name evidence="10" type="ORF">J2Z71_000162</name>
</gene>
<dbReference type="Proteomes" id="UP001519306">
    <property type="component" value="Unassembled WGS sequence"/>
</dbReference>
<dbReference type="EC" id="2.1.1.182" evidence="7"/>
<dbReference type="Gene3D" id="1.10.8.100">
    <property type="entry name" value="Ribosomal RNA adenine dimethylase-like, domain 2"/>
    <property type="match status" value="1"/>
</dbReference>
<keyword evidence="3 7" id="KW-0489">Methyltransferase</keyword>
<dbReference type="InterPro" id="IPR020596">
    <property type="entry name" value="rRNA_Ade_Mease_Trfase_CS"/>
</dbReference>
<feature type="binding site" evidence="7 8">
    <location>
        <position position="126"/>
    </location>
    <ligand>
        <name>S-adenosyl-L-methionine</name>
        <dbReference type="ChEBI" id="CHEBI:59789"/>
    </ligand>
</feature>
<reference evidence="10 11" key="1">
    <citation type="submission" date="2021-03" db="EMBL/GenBank/DDBJ databases">
        <title>Genomic Encyclopedia of Type Strains, Phase IV (KMG-IV): sequencing the most valuable type-strain genomes for metagenomic binning, comparative biology and taxonomic classification.</title>
        <authorList>
            <person name="Goeker M."/>
        </authorList>
    </citation>
    <scope>NUCLEOTIDE SEQUENCE [LARGE SCALE GENOMIC DNA]</scope>
    <source>
        <strain evidence="10 11">DSM 27563</strain>
    </source>
</reference>
<dbReference type="InterPro" id="IPR029063">
    <property type="entry name" value="SAM-dependent_MTases_sf"/>
</dbReference>
<dbReference type="GO" id="GO:0052908">
    <property type="term" value="F:16S rRNA (adenine(1518)-N(6)/adenine(1519)-N(6))-dimethyltransferase activity"/>
    <property type="evidence" value="ECO:0007669"/>
    <property type="project" value="UniProtKB-EC"/>
</dbReference>
<dbReference type="InterPro" id="IPR001737">
    <property type="entry name" value="KsgA/Erm"/>
</dbReference>
<dbReference type="InterPro" id="IPR011530">
    <property type="entry name" value="rRNA_adenine_dimethylase"/>
</dbReference>
<dbReference type="InterPro" id="IPR023165">
    <property type="entry name" value="rRNA_Ade_diMease-like_C"/>
</dbReference>
<dbReference type="PROSITE" id="PS01131">
    <property type="entry name" value="RRNA_A_DIMETH"/>
    <property type="match status" value="1"/>
</dbReference>
<evidence type="ECO:0000256" key="2">
    <source>
        <dbReference type="ARBA" id="ARBA00022552"/>
    </source>
</evidence>
<dbReference type="EMBL" id="JAGGLJ010000001">
    <property type="protein sequence ID" value="MBP2024647.1"/>
    <property type="molecule type" value="Genomic_DNA"/>
</dbReference>
<comment type="subcellular location">
    <subcellularLocation>
        <location evidence="7">Cytoplasm</location>
    </subcellularLocation>
</comment>
<protein>
    <recommendedName>
        <fullName evidence="7">Ribosomal RNA small subunit methyltransferase A</fullName>
        <ecNumber evidence="7">2.1.1.182</ecNumber>
    </recommendedName>
    <alternativeName>
        <fullName evidence="7">16S rRNA (adenine(1518)-N(6)/adenine(1519)-N(6))-dimethyltransferase</fullName>
    </alternativeName>
    <alternativeName>
        <fullName evidence="7">16S rRNA dimethyladenosine transferase</fullName>
    </alternativeName>
    <alternativeName>
        <fullName evidence="7">16S rRNA dimethylase</fullName>
    </alternativeName>
    <alternativeName>
        <fullName evidence="7">S-adenosylmethionine-6-N', N'-adenosyl(rRNA) dimethyltransferase</fullName>
    </alternativeName>
</protein>
<dbReference type="HAMAP" id="MF_00607">
    <property type="entry name" value="16SrRNA_methyltr_A"/>
    <property type="match status" value="1"/>
</dbReference>